<accession>D3VEW6</accession>
<reference evidence="1 2" key="1">
    <citation type="journal article" date="2011" name="PLoS ONE">
        <title>The entomopathogenic bacterial endosymbionts xenorhabdus and photorhabdus: convergent lifestyles from divergent genomes.</title>
        <authorList>
            <person name="Chaston J.M."/>
            <person name="Suen G."/>
            <person name="Tucker S.L."/>
            <person name="Andersen A.W."/>
            <person name="Bhasin A."/>
            <person name="Bode E."/>
            <person name="Bode H.B."/>
            <person name="Brachmann A.O."/>
            <person name="Cowles C.E."/>
            <person name="Cowles K.N."/>
            <person name="Darby C."/>
            <person name="de Leon L."/>
            <person name="Drace K."/>
            <person name="Du Z."/>
            <person name="Givaudan A."/>
            <person name="Herbert Tran E.E."/>
            <person name="Jewell K.A."/>
            <person name="Knack J.J."/>
            <person name="Krasomil-Osterfeld K.C."/>
            <person name="Kukor R."/>
            <person name="Lanois A."/>
            <person name="Latreille P."/>
            <person name="Leimgruber N.K."/>
            <person name="Lipke C.M."/>
            <person name="Liu R."/>
            <person name="Lu X."/>
            <person name="Martens E.C."/>
            <person name="Marri P.R."/>
            <person name="Medigue C."/>
            <person name="Menard M.L."/>
            <person name="Miller N.M."/>
            <person name="Morales-Soto N."/>
            <person name="Norton S."/>
            <person name="Ogier J.C."/>
            <person name="Orchard S.S."/>
            <person name="Park D."/>
            <person name="Park Y."/>
            <person name="Qurollo B.A."/>
            <person name="Sugar D.R."/>
            <person name="Richards G.R."/>
            <person name="Rouy Z."/>
            <person name="Slominski B."/>
            <person name="Slominski K."/>
            <person name="Snyder H."/>
            <person name="Tjaden B.C."/>
            <person name="van der Hoeven R."/>
            <person name="Welch R.D."/>
            <person name="Wheeler C."/>
            <person name="Xiang B."/>
            <person name="Barbazuk B."/>
            <person name="Gaudriault S."/>
            <person name="Goodner B."/>
            <person name="Slater S.C."/>
            <person name="Forst S."/>
            <person name="Goldman B.S."/>
            <person name="Goodrich-Blair H."/>
        </authorList>
    </citation>
    <scope>NUCLEOTIDE SEQUENCE [LARGE SCALE GENOMIC DNA]</scope>
    <source>
        <strain evidence="2">ATCC 19061 / DSM 3370 / CCUG 14189 / LMG 1036 / NCIMB 9965 / AN6</strain>
    </source>
</reference>
<dbReference type="AlphaFoldDB" id="D3VEW6"/>
<dbReference type="HOGENOM" id="CLU_3124273_0_0_6"/>
<dbReference type="STRING" id="406817.XNC1_2169"/>
<evidence type="ECO:0000313" key="2">
    <source>
        <dbReference type="Proteomes" id="UP000008075"/>
    </source>
</evidence>
<dbReference type="EMBL" id="FN667742">
    <property type="protein sequence ID" value="CBJ90228.1"/>
    <property type="molecule type" value="Genomic_DNA"/>
</dbReference>
<evidence type="ECO:0000313" key="1">
    <source>
        <dbReference type="EMBL" id="CBJ90228.1"/>
    </source>
</evidence>
<keyword evidence="2" id="KW-1185">Reference proteome</keyword>
<dbReference type="Proteomes" id="UP000008075">
    <property type="component" value="Chromosome"/>
</dbReference>
<name>D3VEW6_XENNA</name>
<protein>
    <submittedName>
        <fullName evidence="1">Uncharacterized protein</fullName>
    </submittedName>
</protein>
<sequence length="50" mass="5292">MTIVVPLLFNSLSDDKILSPFTLSKLPVGSSANKIAGLDIIALAIATRYC</sequence>
<dbReference type="KEGG" id="xne:XNC1_2169"/>
<gene>
    <name evidence="1" type="ordered locus">XNC1_2169</name>
</gene>
<organism evidence="1 2">
    <name type="scientific">Xenorhabdus nematophila (strain ATCC 19061 / DSM 3370 / CCUG 14189 / LMG 1036 / NCIMB 9965 / AN6)</name>
    <dbReference type="NCBI Taxonomy" id="406817"/>
    <lineage>
        <taxon>Bacteria</taxon>
        <taxon>Pseudomonadati</taxon>
        <taxon>Pseudomonadota</taxon>
        <taxon>Gammaproteobacteria</taxon>
        <taxon>Enterobacterales</taxon>
        <taxon>Morganellaceae</taxon>
        <taxon>Xenorhabdus</taxon>
    </lineage>
</organism>
<proteinExistence type="predicted"/>